<dbReference type="Proteomes" id="UP001549799">
    <property type="component" value="Unassembled WGS sequence"/>
</dbReference>
<dbReference type="Gene3D" id="2.30.30.40">
    <property type="entry name" value="SH3 Domains"/>
    <property type="match status" value="1"/>
</dbReference>
<dbReference type="InterPro" id="IPR019734">
    <property type="entry name" value="TPR_rpt"/>
</dbReference>
<keyword evidence="2" id="KW-0472">Membrane</keyword>
<dbReference type="SMART" id="SM00028">
    <property type="entry name" value="TPR"/>
    <property type="match status" value="2"/>
</dbReference>
<gene>
    <name evidence="5" type="ORF">ABXZ36_01855</name>
</gene>
<keyword evidence="3" id="KW-0732">Signal</keyword>
<dbReference type="Gene3D" id="1.25.40.10">
    <property type="entry name" value="Tetratricopeptide repeat domain"/>
    <property type="match status" value="1"/>
</dbReference>
<dbReference type="Pfam" id="PF00515">
    <property type="entry name" value="TPR_1"/>
    <property type="match status" value="1"/>
</dbReference>
<accession>A0ABV2SQG3</accession>
<evidence type="ECO:0000256" key="3">
    <source>
        <dbReference type="SAM" id="SignalP"/>
    </source>
</evidence>
<keyword evidence="2" id="KW-0812">Transmembrane</keyword>
<organism evidence="5 6">
    <name type="scientific">Sediminicola arcticus</name>
    <dbReference type="NCBI Taxonomy" id="1574308"/>
    <lineage>
        <taxon>Bacteria</taxon>
        <taxon>Pseudomonadati</taxon>
        <taxon>Bacteroidota</taxon>
        <taxon>Flavobacteriia</taxon>
        <taxon>Flavobacteriales</taxon>
        <taxon>Flavobacteriaceae</taxon>
        <taxon>Sediminicola</taxon>
    </lineage>
</organism>
<evidence type="ECO:0000259" key="4">
    <source>
        <dbReference type="PROSITE" id="PS51781"/>
    </source>
</evidence>
<evidence type="ECO:0000256" key="1">
    <source>
        <dbReference type="PROSITE-ProRule" id="PRU00339"/>
    </source>
</evidence>
<feature type="repeat" description="TPR" evidence="1">
    <location>
        <begin position="54"/>
        <end position="87"/>
    </location>
</feature>
<dbReference type="PROSITE" id="PS50005">
    <property type="entry name" value="TPR"/>
    <property type="match status" value="1"/>
</dbReference>
<dbReference type="InterPro" id="IPR036028">
    <property type="entry name" value="SH3-like_dom_sf"/>
</dbReference>
<comment type="caution">
    <text evidence="5">The sequence shown here is derived from an EMBL/GenBank/DDBJ whole genome shotgun (WGS) entry which is preliminary data.</text>
</comment>
<dbReference type="SMART" id="SM00287">
    <property type="entry name" value="SH3b"/>
    <property type="match status" value="1"/>
</dbReference>
<dbReference type="EMBL" id="JBEXAE010000001">
    <property type="protein sequence ID" value="MET6989389.1"/>
    <property type="molecule type" value="Genomic_DNA"/>
</dbReference>
<feature type="domain" description="SH3b" evidence="4">
    <location>
        <begin position="187"/>
        <end position="250"/>
    </location>
</feature>
<dbReference type="Pfam" id="PF08239">
    <property type="entry name" value="SH3_3"/>
    <property type="match status" value="1"/>
</dbReference>
<proteinExistence type="predicted"/>
<feature type="signal peptide" evidence="3">
    <location>
        <begin position="1"/>
        <end position="18"/>
    </location>
</feature>
<keyword evidence="6" id="KW-1185">Reference proteome</keyword>
<dbReference type="PROSITE" id="PS50293">
    <property type="entry name" value="TPR_REGION"/>
    <property type="match status" value="1"/>
</dbReference>
<dbReference type="RefSeq" id="WP_354613760.1">
    <property type="nucleotide sequence ID" value="NZ_JBEXAE010000001.1"/>
</dbReference>
<dbReference type="SUPFAM" id="SSF50044">
    <property type="entry name" value="SH3-domain"/>
    <property type="match status" value="1"/>
</dbReference>
<reference evidence="5 6" key="1">
    <citation type="submission" date="2024-07" db="EMBL/GenBank/DDBJ databases">
        <title>The genome sequence of type strain Sediminicola arcticus GDMCC 1.2805.</title>
        <authorList>
            <person name="Liu Y."/>
        </authorList>
    </citation>
    <scope>NUCLEOTIDE SEQUENCE [LARGE SCALE GENOMIC DNA]</scope>
    <source>
        <strain evidence="5 6">GDMCC 1.2805</strain>
    </source>
</reference>
<dbReference type="PROSITE" id="PS51781">
    <property type="entry name" value="SH3B"/>
    <property type="match status" value="1"/>
</dbReference>
<dbReference type="SUPFAM" id="SSF48452">
    <property type="entry name" value="TPR-like"/>
    <property type="match status" value="1"/>
</dbReference>
<protein>
    <submittedName>
        <fullName evidence="5">Tetratricopeptide repeat protein</fullName>
    </submittedName>
</protein>
<evidence type="ECO:0000313" key="5">
    <source>
        <dbReference type="EMBL" id="MET6989389.1"/>
    </source>
</evidence>
<keyword evidence="1" id="KW-0802">TPR repeat</keyword>
<name>A0ABV2SQG3_9FLAO</name>
<feature type="transmembrane region" description="Helical" evidence="2">
    <location>
        <begin position="129"/>
        <end position="151"/>
    </location>
</feature>
<dbReference type="InterPro" id="IPR011990">
    <property type="entry name" value="TPR-like_helical_dom_sf"/>
</dbReference>
<keyword evidence="2" id="KW-1133">Transmembrane helix</keyword>
<feature type="chain" id="PRO_5047537045" evidence="3">
    <location>
        <begin position="19"/>
        <end position="252"/>
    </location>
</feature>
<feature type="transmembrane region" description="Helical" evidence="2">
    <location>
        <begin position="158"/>
        <end position="179"/>
    </location>
</feature>
<evidence type="ECO:0000313" key="6">
    <source>
        <dbReference type="Proteomes" id="UP001549799"/>
    </source>
</evidence>
<evidence type="ECO:0000256" key="2">
    <source>
        <dbReference type="SAM" id="Phobius"/>
    </source>
</evidence>
<sequence>MRKIIFLIITMISFWGVAQNNVIFDEATKSYNAGKYNESIENYKKIIDNGEHSAALYFNLGNAYYKLNKIAPSIYYYEKSLLLDPSDNEVKNNLAFARNMTLDAIEQMPETGFSRIFSSITEFLSFDQWAITAIVFMLLFVLGYIAFYYLSYSSQKRAAFIISIVALIISVFAVLIAYLEFGSYRSEQPAIVFDNEVIVKSEPNSRSQETFRIHEGTKVFVLDTLSDWNKIKLADGKTGWLPTKNIKFLKDF</sequence>
<dbReference type="InterPro" id="IPR003646">
    <property type="entry name" value="SH3-like_bac-type"/>
</dbReference>